<dbReference type="InterPro" id="IPR045229">
    <property type="entry name" value="TPP_enz"/>
</dbReference>
<accession>A0ABS3MZF0</accession>
<feature type="domain" description="Thiamine pyrophosphate enzyme central" evidence="4">
    <location>
        <begin position="187"/>
        <end position="320"/>
    </location>
</feature>
<evidence type="ECO:0000256" key="2">
    <source>
        <dbReference type="ARBA" id="ARBA00023052"/>
    </source>
</evidence>
<evidence type="ECO:0000259" key="5">
    <source>
        <dbReference type="Pfam" id="PF02775"/>
    </source>
</evidence>
<dbReference type="InterPro" id="IPR012001">
    <property type="entry name" value="Thiamin_PyroP_enz_TPP-bd_dom"/>
</dbReference>
<dbReference type="InterPro" id="IPR029061">
    <property type="entry name" value="THDP-binding"/>
</dbReference>
<evidence type="ECO:0000259" key="6">
    <source>
        <dbReference type="Pfam" id="PF02776"/>
    </source>
</evidence>
<name>A0ABS3MZF0_9BACI</name>
<comment type="similarity">
    <text evidence="1 3">Belongs to the TPP enzyme family.</text>
</comment>
<comment type="caution">
    <text evidence="7">The sequence shown here is derived from an EMBL/GenBank/DDBJ whole genome shotgun (WGS) entry which is preliminary data.</text>
</comment>
<dbReference type="CDD" id="cd07035">
    <property type="entry name" value="TPP_PYR_POX_like"/>
    <property type="match status" value="1"/>
</dbReference>
<evidence type="ECO:0000256" key="1">
    <source>
        <dbReference type="ARBA" id="ARBA00007812"/>
    </source>
</evidence>
<dbReference type="InterPro" id="IPR000399">
    <property type="entry name" value="TPP-bd_CS"/>
</dbReference>
<protein>
    <submittedName>
        <fullName evidence="7">Acetolactate synthase large subunit</fullName>
    </submittedName>
</protein>
<dbReference type="SUPFAM" id="SSF52467">
    <property type="entry name" value="DHS-like NAD/FAD-binding domain"/>
    <property type="match status" value="1"/>
</dbReference>
<evidence type="ECO:0000256" key="3">
    <source>
        <dbReference type="RuleBase" id="RU362132"/>
    </source>
</evidence>
<dbReference type="InterPro" id="IPR029035">
    <property type="entry name" value="DHS-like_NAD/FAD-binding_dom"/>
</dbReference>
<keyword evidence="8" id="KW-1185">Reference proteome</keyword>
<dbReference type="EMBL" id="JAGDEL010000003">
    <property type="protein sequence ID" value="MBO1511195.1"/>
    <property type="molecule type" value="Genomic_DNA"/>
</dbReference>
<dbReference type="Pfam" id="PF02776">
    <property type="entry name" value="TPP_enzyme_N"/>
    <property type="match status" value="1"/>
</dbReference>
<dbReference type="InterPro" id="IPR012000">
    <property type="entry name" value="Thiamin_PyroP_enz_cen_dom"/>
</dbReference>
<dbReference type="PANTHER" id="PTHR18968">
    <property type="entry name" value="THIAMINE PYROPHOSPHATE ENZYMES"/>
    <property type="match status" value="1"/>
</dbReference>
<evidence type="ECO:0000313" key="8">
    <source>
        <dbReference type="Proteomes" id="UP000663981"/>
    </source>
</evidence>
<dbReference type="InterPro" id="IPR011766">
    <property type="entry name" value="TPP_enzyme_TPP-bd"/>
</dbReference>
<feature type="domain" description="Thiamine pyrophosphate enzyme N-terminal TPP-binding" evidence="6">
    <location>
        <begin position="1"/>
        <end position="116"/>
    </location>
</feature>
<reference evidence="7 8" key="1">
    <citation type="submission" date="2021-03" db="EMBL/GenBank/DDBJ databases">
        <title>Whole genome sequence of Metabacillus bambusae BG109.</title>
        <authorList>
            <person name="Jeong J.W."/>
        </authorList>
    </citation>
    <scope>NUCLEOTIDE SEQUENCE [LARGE SCALE GENOMIC DNA]</scope>
    <source>
        <strain evidence="7 8">BG109</strain>
    </source>
</reference>
<sequence length="531" mass="58753">MKVSDLIVNCLENEGVEYVFGIVGKETLDLADSLAKSKKIHFVNVRHEQGAAFMADVYGRLSKKVGVCLSTLGPGATNLLTGIASAQLDHSPLLALIGQADVERNHKESHQYLDIIKIVEPVTKWCTQIKDSQTVPAIIRNAFRLAMMEKPGSVAITLPENFSSQMIPNKPLPVRELPESVPVMEAIKAAFTLINNRTKPFIVIGNGVLRQNATLEFLTFINTLQSPVTHSFMAKGVLDKEHPCNYFTFGFNEDDEVLTGINQADLLITIGFDFVEKLPKEWNGRKIPVLHIDSLPAETNEFYPVECELVGNIKKILQLLNEFELPTKSWEPFGNLKERLFTAYQINRNQLKPTNLPFTIENMLHCIEDYTAENSIVISDVGAHKVSIARTFQPKKPNGLIISNGFAFMGIAIPGSIGAKLACPNDPVLCITGDGGALMNFAEIETASRLGLSFIIIVINDSMLKLEKQQMDKLFGESYGVTFANTDYIQLAEGLGIKGKQARSLTEFQTALQKSLQTLDNIVLIEVFLQN</sequence>
<proteinExistence type="inferred from homology"/>
<dbReference type="PANTHER" id="PTHR18968:SF129">
    <property type="entry name" value="ACETOLACTATE SYNTHASE"/>
    <property type="match status" value="1"/>
</dbReference>
<dbReference type="Pfam" id="PF00205">
    <property type="entry name" value="TPP_enzyme_M"/>
    <property type="match status" value="1"/>
</dbReference>
<dbReference type="Pfam" id="PF02775">
    <property type="entry name" value="TPP_enzyme_C"/>
    <property type="match status" value="1"/>
</dbReference>
<feature type="domain" description="Thiamine pyrophosphate enzyme TPP-binding" evidence="5">
    <location>
        <begin position="380"/>
        <end position="527"/>
    </location>
</feature>
<dbReference type="SUPFAM" id="SSF52518">
    <property type="entry name" value="Thiamin diphosphate-binding fold (THDP-binding)"/>
    <property type="match status" value="2"/>
</dbReference>
<evidence type="ECO:0000313" key="7">
    <source>
        <dbReference type="EMBL" id="MBO1511195.1"/>
    </source>
</evidence>
<dbReference type="PROSITE" id="PS00187">
    <property type="entry name" value="TPP_ENZYMES"/>
    <property type="match status" value="1"/>
</dbReference>
<keyword evidence="2 3" id="KW-0786">Thiamine pyrophosphate</keyword>
<dbReference type="RefSeq" id="WP_207975975.1">
    <property type="nucleotide sequence ID" value="NZ_JAGDEL010000003.1"/>
</dbReference>
<gene>
    <name evidence="7" type="ORF">I7822_05815</name>
</gene>
<dbReference type="Gene3D" id="3.40.50.970">
    <property type="match status" value="2"/>
</dbReference>
<dbReference type="Proteomes" id="UP000663981">
    <property type="component" value="Unassembled WGS sequence"/>
</dbReference>
<dbReference type="NCBIfam" id="NF006187">
    <property type="entry name" value="PRK08322.1"/>
    <property type="match status" value="1"/>
</dbReference>
<evidence type="ECO:0000259" key="4">
    <source>
        <dbReference type="Pfam" id="PF00205"/>
    </source>
</evidence>
<dbReference type="Gene3D" id="3.40.50.1220">
    <property type="entry name" value="TPP-binding domain"/>
    <property type="match status" value="1"/>
</dbReference>
<organism evidence="7 8">
    <name type="scientific">Metabacillus bambusae</name>
    <dbReference type="NCBI Taxonomy" id="2795218"/>
    <lineage>
        <taxon>Bacteria</taxon>
        <taxon>Bacillati</taxon>
        <taxon>Bacillota</taxon>
        <taxon>Bacilli</taxon>
        <taxon>Bacillales</taxon>
        <taxon>Bacillaceae</taxon>
        <taxon>Metabacillus</taxon>
    </lineage>
</organism>